<dbReference type="AlphaFoldDB" id="A0A9P7DJT9"/>
<gene>
    <name evidence="4" type="ORF">HD556DRAFT_1307078</name>
    <name evidence="3" type="ORF">HD556DRAFT_1442015</name>
</gene>
<sequence length="164" mass="18398">MKQPAFMQQSLTQSQTFNLSGHIITLNFRIEAAGNTSSSNQSGEAKKPIVLRATDVDKSTSSAGYNEAPVLLPENNGETGEDSVAELKERLQLADLRYSELEELYKNYRLRWLEECYRTGILEEYAPNGISTYPPRQIAWDAPSPTQSNVDDGIEDHEQTQKTL</sequence>
<reference evidence="4" key="1">
    <citation type="journal article" date="2020" name="New Phytol.">
        <title>Comparative genomics reveals dynamic genome evolution in host specialist ectomycorrhizal fungi.</title>
        <authorList>
            <person name="Lofgren L.A."/>
            <person name="Nguyen N.H."/>
            <person name="Vilgalys R."/>
            <person name="Ruytinx J."/>
            <person name="Liao H.L."/>
            <person name="Branco S."/>
            <person name="Kuo A."/>
            <person name="LaButti K."/>
            <person name="Lipzen A."/>
            <person name="Andreopoulos W."/>
            <person name="Pangilinan J."/>
            <person name="Riley R."/>
            <person name="Hundley H."/>
            <person name="Na H."/>
            <person name="Barry K."/>
            <person name="Grigoriev I.V."/>
            <person name="Stajich J.E."/>
            <person name="Kennedy P.G."/>
        </authorList>
    </citation>
    <scope>NUCLEOTIDE SEQUENCE</scope>
    <source>
        <strain evidence="4">S12</strain>
    </source>
</reference>
<evidence type="ECO:0000313" key="4">
    <source>
        <dbReference type="EMBL" id="KAG1796342.1"/>
    </source>
</evidence>
<dbReference type="GeneID" id="64593762"/>
<keyword evidence="5" id="KW-1185">Reference proteome</keyword>
<dbReference type="EMBL" id="JABBWE010000021">
    <property type="protein sequence ID" value="KAG1795689.1"/>
    <property type="molecule type" value="Genomic_DNA"/>
</dbReference>
<dbReference type="RefSeq" id="XP_041161858.1">
    <property type="nucleotide sequence ID" value="XM_041299998.1"/>
</dbReference>
<feature type="region of interest" description="Disordered" evidence="2">
    <location>
        <begin position="60"/>
        <end position="82"/>
    </location>
</feature>
<feature type="coiled-coil region" evidence="1">
    <location>
        <begin position="84"/>
        <end position="111"/>
    </location>
</feature>
<keyword evidence="1" id="KW-0175">Coiled coil</keyword>
<dbReference type="EMBL" id="JABBWE010000019">
    <property type="protein sequence ID" value="KAG1796342.1"/>
    <property type="molecule type" value="Genomic_DNA"/>
</dbReference>
<accession>A0A9P7DJT9</accession>
<evidence type="ECO:0000256" key="1">
    <source>
        <dbReference type="SAM" id="Coils"/>
    </source>
</evidence>
<comment type="caution">
    <text evidence="4">The sequence shown here is derived from an EMBL/GenBank/DDBJ whole genome shotgun (WGS) entry which is preliminary data.</text>
</comment>
<evidence type="ECO:0000313" key="5">
    <source>
        <dbReference type="Proteomes" id="UP000719766"/>
    </source>
</evidence>
<proteinExistence type="predicted"/>
<feature type="region of interest" description="Disordered" evidence="2">
    <location>
        <begin position="136"/>
        <end position="164"/>
    </location>
</feature>
<evidence type="ECO:0000256" key="2">
    <source>
        <dbReference type="SAM" id="MobiDB-lite"/>
    </source>
</evidence>
<evidence type="ECO:0000313" key="3">
    <source>
        <dbReference type="EMBL" id="KAG1795689.1"/>
    </source>
</evidence>
<dbReference type="Proteomes" id="UP000719766">
    <property type="component" value="Unassembled WGS sequence"/>
</dbReference>
<name>A0A9P7DJT9_9AGAM</name>
<dbReference type="OrthoDB" id="2646866at2759"/>
<protein>
    <submittedName>
        <fullName evidence="4">Uncharacterized protein</fullName>
    </submittedName>
</protein>
<organism evidence="4 5">
    <name type="scientific">Suillus plorans</name>
    <dbReference type="NCBI Taxonomy" id="116603"/>
    <lineage>
        <taxon>Eukaryota</taxon>
        <taxon>Fungi</taxon>
        <taxon>Dikarya</taxon>
        <taxon>Basidiomycota</taxon>
        <taxon>Agaricomycotina</taxon>
        <taxon>Agaricomycetes</taxon>
        <taxon>Agaricomycetidae</taxon>
        <taxon>Boletales</taxon>
        <taxon>Suillineae</taxon>
        <taxon>Suillaceae</taxon>
        <taxon>Suillus</taxon>
    </lineage>
</organism>